<organism evidence="8 9">
    <name type="scientific">Candidatus Beckwithbacteria bacterium CG1_02_47_37</name>
    <dbReference type="NCBI Taxonomy" id="1805034"/>
    <lineage>
        <taxon>Bacteria</taxon>
        <taxon>Candidatus Beckwithiibacteriota</taxon>
    </lineage>
</organism>
<evidence type="ECO:0000259" key="6">
    <source>
        <dbReference type="Pfam" id="PF00408"/>
    </source>
</evidence>
<dbReference type="Pfam" id="PF02879">
    <property type="entry name" value="PGM_PMM_II"/>
    <property type="match status" value="1"/>
</dbReference>
<dbReference type="InterPro" id="IPR005845">
    <property type="entry name" value="A-D-PHexomutase_a/b/a-II"/>
</dbReference>
<gene>
    <name evidence="8" type="ORF">AUJ59_01780</name>
</gene>
<dbReference type="InterPro" id="IPR016055">
    <property type="entry name" value="A-D-PHexomutase_a/b/a-I/II/III"/>
</dbReference>
<dbReference type="Gene3D" id="3.40.120.10">
    <property type="entry name" value="Alpha-D-Glucose-1,6-Bisphosphate, subunit A, domain 3"/>
    <property type="match status" value="2"/>
</dbReference>
<dbReference type="InterPro" id="IPR005843">
    <property type="entry name" value="A-D-PHexomutase_C"/>
</dbReference>
<feature type="domain" description="Alpha-D-phosphohexomutase C-terminal" evidence="6">
    <location>
        <begin position="233"/>
        <end position="272"/>
    </location>
</feature>
<feature type="domain" description="Alpha-D-phosphohexomutase alpha/beta/alpha" evidence="7">
    <location>
        <begin position="5"/>
        <end position="103"/>
    </location>
</feature>
<accession>A0A1J4RSF4</accession>
<dbReference type="Proteomes" id="UP000183144">
    <property type="component" value="Unassembled WGS sequence"/>
</dbReference>
<dbReference type="Pfam" id="PF00408">
    <property type="entry name" value="PGM_PMM_IV"/>
    <property type="match status" value="1"/>
</dbReference>
<keyword evidence="2" id="KW-0597">Phosphoprotein</keyword>
<dbReference type="EMBL" id="MNUI01000034">
    <property type="protein sequence ID" value="OIN89322.1"/>
    <property type="molecule type" value="Genomic_DNA"/>
</dbReference>
<keyword evidence="5" id="KW-0413">Isomerase</keyword>
<protein>
    <recommendedName>
        <fullName evidence="10">Alpha-D-phosphohexomutase alpha/beta/alpha domain-containing protein</fullName>
    </recommendedName>
</protein>
<evidence type="ECO:0000256" key="4">
    <source>
        <dbReference type="ARBA" id="ARBA00022842"/>
    </source>
</evidence>
<evidence type="ECO:0008006" key="10">
    <source>
        <dbReference type="Google" id="ProtNLM"/>
    </source>
</evidence>
<dbReference type="AlphaFoldDB" id="A0A1J4RSF4"/>
<dbReference type="SUPFAM" id="SSF53738">
    <property type="entry name" value="Phosphoglucomutase, first 3 domains"/>
    <property type="match status" value="2"/>
</dbReference>
<dbReference type="GO" id="GO:0005975">
    <property type="term" value="P:carbohydrate metabolic process"/>
    <property type="evidence" value="ECO:0007669"/>
    <property type="project" value="InterPro"/>
</dbReference>
<proteinExistence type="predicted"/>
<evidence type="ECO:0000313" key="8">
    <source>
        <dbReference type="EMBL" id="OIN89322.1"/>
    </source>
</evidence>
<dbReference type="Gene3D" id="3.30.310.50">
    <property type="entry name" value="Alpha-D-phosphohexomutase, C-terminal domain"/>
    <property type="match status" value="1"/>
</dbReference>
<dbReference type="GO" id="GO:0016868">
    <property type="term" value="F:intramolecular phosphotransferase activity"/>
    <property type="evidence" value="ECO:0007669"/>
    <property type="project" value="InterPro"/>
</dbReference>
<dbReference type="GO" id="GO:0046872">
    <property type="term" value="F:metal ion binding"/>
    <property type="evidence" value="ECO:0007669"/>
    <property type="project" value="UniProtKB-KW"/>
</dbReference>
<comment type="caution">
    <text evidence="8">The sequence shown here is derived from an EMBL/GenBank/DDBJ whole genome shotgun (WGS) entry which is preliminary data.</text>
</comment>
<dbReference type="SUPFAM" id="SSF55957">
    <property type="entry name" value="Phosphoglucomutase, C-terminal domain"/>
    <property type="match status" value="1"/>
</dbReference>
<keyword evidence="3" id="KW-0479">Metal-binding</keyword>
<evidence type="ECO:0000313" key="9">
    <source>
        <dbReference type="Proteomes" id="UP000183144"/>
    </source>
</evidence>
<reference evidence="8 9" key="1">
    <citation type="journal article" date="2016" name="Environ. Microbiol.">
        <title>Genomic resolution of a cold subsurface aquifer community provides metabolic insights for novel microbes adapted to high CO concentrations.</title>
        <authorList>
            <person name="Probst A.J."/>
            <person name="Castelle C.J."/>
            <person name="Singh A."/>
            <person name="Brown C.T."/>
            <person name="Anantharaman K."/>
            <person name="Sharon I."/>
            <person name="Hug L.A."/>
            <person name="Burstein D."/>
            <person name="Emerson J.B."/>
            <person name="Thomas B.C."/>
            <person name="Banfield J.F."/>
        </authorList>
    </citation>
    <scope>NUCLEOTIDE SEQUENCE [LARGE SCALE GENOMIC DNA]</scope>
    <source>
        <strain evidence="8">CG1_02_47_37</strain>
    </source>
</reference>
<keyword evidence="4" id="KW-0460">Magnesium</keyword>
<name>A0A1J4RSF4_9BACT</name>
<evidence type="ECO:0000256" key="1">
    <source>
        <dbReference type="ARBA" id="ARBA00001946"/>
    </source>
</evidence>
<comment type="cofactor">
    <cofactor evidence="1">
        <name>Mg(2+)</name>
        <dbReference type="ChEBI" id="CHEBI:18420"/>
    </cofactor>
</comment>
<dbReference type="InterPro" id="IPR036900">
    <property type="entry name" value="A-D-PHexomutase_C_sf"/>
</dbReference>
<evidence type="ECO:0000256" key="2">
    <source>
        <dbReference type="ARBA" id="ARBA00022553"/>
    </source>
</evidence>
<evidence type="ECO:0000256" key="3">
    <source>
        <dbReference type="ARBA" id="ARBA00022723"/>
    </source>
</evidence>
<dbReference type="PANTHER" id="PTHR43771:SF1">
    <property type="entry name" value="PHOSPHOMANNOMUTASE"/>
    <property type="match status" value="1"/>
</dbReference>
<dbReference type="STRING" id="1805034.AUJ59_01780"/>
<evidence type="ECO:0000259" key="7">
    <source>
        <dbReference type="Pfam" id="PF02879"/>
    </source>
</evidence>
<evidence type="ECO:0000256" key="5">
    <source>
        <dbReference type="ARBA" id="ARBA00023235"/>
    </source>
</evidence>
<sequence length="283" mass="31450">MNHSDYIRALLTTVDAAAIKRRHFKILFDPVNGSAIEAGRQLFSKLGRLVMINDCLGQRPARASEPRRETLIETAKQVVKNHCDLGMATDVDADRVLFIDETGVVLSEDLTAVILAHGKKTLVTPVNSSGIFTAEAKKWGGKVIECPVGPPEIIQAIKTHRADFAYEESGKYFFPPEFLWADGLLAGVKMLEAMTARQQILSRIRKDYPEFFQVKLAVDCSWSKMPSKWVGFGEKRIFGDSFMFIRASGTEPLIRIFGDSPSKKQAQELAEAGKKEVKAECGQ</sequence>
<dbReference type="PANTHER" id="PTHR43771">
    <property type="entry name" value="PHOSPHOMANNOMUTASE"/>
    <property type="match status" value="1"/>
</dbReference>